<dbReference type="EMBL" id="NHPJ01000044">
    <property type="protein sequence ID" value="OYR58159.1"/>
    <property type="molecule type" value="Genomic_DNA"/>
</dbReference>
<reference evidence="1 2" key="1">
    <citation type="journal article" date="2014" name="Front. Microbiol.">
        <title>Population and genomic analysis of the genus Halorubrum.</title>
        <authorList>
            <person name="Fullmer M.S."/>
            <person name="Soucy S.M."/>
            <person name="Swithers K.S."/>
            <person name="Makkay A.M."/>
            <person name="Wheeler R."/>
            <person name="Ventosa A."/>
            <person name="Gogarten J.P."/>
            <person name="Papke R.T."/>
        </authorList>
    </citation>
    <scope>NUCLEOTIDE SEQUENCE [LARGE SCALE GENOMIC DNA]</scope>
    <source>
        <strain evidence="1 2">Cb34</strain>
    </source>
</reference>
<dbReference type="AlphaFoldDB" id="A0A256INL6"/>
<evidence type="ECO:0000313" key="1">
    <source>
        <dbReference type="EMBL" id="OYR58159.1"/>
    </source>
</evidence>
<dbReference type="RefSeq" id="WP_094530346.1">
    <property type="nucleotide sequence ID" value="NZ_NHPJ01000044.1"/>
</dbReference>
<comment type="caution">
    <text evidence="1">The sequence shown here is derived from an EMBL/GenBank/DDBJ whole genome shotgun (WGS) entry which is preliminary data.</text>
</comment>
<evidence type="ECO:0000313" key="2">
    <source>
        <dbReference type="Proteomes" id="UP000216308"/>
    </source>
</evidence>
<dbReference type="OrthoDB" id="337698at2157"/>
<dbReference type="InterPro" id="IPR036390">
    <property type="entry name" value="WH_DNA-bd_sf"/>
</dbReference>
<organism evidence="1 2">
    <name type="scientific">Halorubrum halodurans</name>
    <dbReference type="NCBI Taxonomy" id="1383851"/>
    <lineage>
        <taxon>Archaea</taxon>
        <taxon>Methanobacteriati</taxon>
        <taxon>Methanobacteriota</taxon>
        <taxon>Stenosarchaea group</taxon>
        <taxon>Halobacteria</taxon>
        <taxon>Halobacteriales</taxon>
        <taxon>Haloferacaceae</taxon>
        <taxon>Halorubrum</taxon>
    </lineage>
</organism>
<accession>A0A256INL6</accession>
<sequence>MERERDESGQYTEQVTLDSVISVFKNADLPVLTANEVADELDCSRPSAYNKLEKLADSGELYKKKVGARAVVYILLER</sequence>
<proteinExistence type="predicted"/>
<keyword evidence="2" id="KW-1185">Reference proteome</keyword>
<dbReference type="SUPFAM" id="SSF46785">
    <property type="entry name" value="Winged helix' DNA-binding domain"/>
    <property type="match status" value="1"/>
</dbReference>
<protein>
    <submittedName>
        <fullName evidence="1">Response regulator of citrate/malate metabolism</fullName>
    </submittedName>
</protein>
<name>A0A256INL6_9EURY</name>
<dbReference type="Proteomes" id="UP000216308">
    <property type="component" value="Unassembled WGS sequence"/>
</dbReference>
<gene>
    <name evidence="1" type="ORF">DJ70_03915</name>
</gene>